<feature type="domain" description="Peptidase S9A N-terminal" evidence="3">
    <location>
        <begin position="26"/>
        <end position="262"/>
    </location>
</feature>
<dbReference type="SUPFAM" id="SSF50993">
    <property type="entry name" value="Peptidase/esterase 'gauge' domain"/>
    <property type="match status" value="1"/>
</dbReference>
<gene>
    <name evidence="4" type="ORF">G6F50_013531</name>
</gene>
<sequence>MKSTLCLLLASLMTTTATAATPPVPPDAAKHPHVVKAPFGATRNDDYYWLRDDKRENKDMLAYLQAENAYADQLLAPLKPLEDTLYKEIVGRIKQDDSSVPARERGYWYYSRFETGQDYPIHARRKGSMEAAEEVLLDVTAMAAGKGYFSVGSMEVSQDNQLLAWADDDVGRRQYTIRFKDLATGKVLPDVITGSSGDLVWADDNRTVLYVENDPETLLTVRVKKHVLGTPASADSVVYEEKDDSFYMGIGRTRDDRFITIGRPDHLHRAGAAPA</sequence>
<dbReference type="Pfam" id="PF02897">
    <property type="entry name" value="Peptidase_S9_N"/>
    <property type="match status" value="1"/>
</dbReference>
<accession>A0A9P6YG16</accession>
<keyword evidence="5" id="KW-1185">Reference proteome</keyword>
<dbReference type="InterPro" id="IPR051543">
    <property type="entry name" value="Serine_Peptidase_S9A"/>
</dbReference>
<dbReference type="PANTHER" id="PTHR11757">
    <property type="entry name" value="PROTEASE FAMILY S9A OLIGOPEPTIDASE"/>
    <property type="match status" value="1"/>
</dbReference>
<evidence type="ECO:0000256" key="1">
    <source>
        <dbReference type="ARBA" id="ARBA00005228"/>
    </source>
</evidence>
<evidence type="ECO:0000256" key="2">
    <source>
        <dbReference type="SAM" id="SignalP"/>
    </source>
</evidence>
<feature type="chain" id="PRO_5040401097" description="Peptidase S9A N-terminal domain-containing protein" evidence="2">
    <location>
        <begin position="20"/>
        <end position="275"/>
    </location>
</feature>
<dbReference type="GO" id="GO:0004252">
    <property type="term" value="F:serine-type endopeptidase activity"/>
    <property type="evidence" value="ECO:0007669"/>
    <property type="project" value="InterPro"/>
</dbReference>
<evidence type="ECO:0000313" key="4">
    <source>
        <dbReference type="EMBL" id="KAG1547590.1"/>
    </source>
</evidence>
<dbReference type="Gene3D" id="2.130.10.120">
    <property type="entry name" value="Prolyl oligopeptidase, N-terminal domain"/>
    <property type="match status" value="1"/>
</dbReference>
<dbReference type="Proteomes" id="UP000740926">
    <property type="component" value="Unassembled WGS sequence"/>
</dbReference>
<evidence type="ECO:0000313" key="5">
    <source>
        <dbReference type="Proteomes" id="UP000740926"/>
    </source>
</evidence>
<feature type="signal peptide" evidence="2">
    <location>
        <begin position="1"/>
        <end position="19"/>
    </location>
</feature>
<name>A0A9P6YG16_9FUNG</name>
<comment type="similarity">
    <text evidence="1">Belongs to the peptidase S9A family.</text>
</comment>
<dbReference type="PANTHER" id="PTHR11757:SF19">
    <property type="entry name" value="PROLYL ENDOPEPTIDASE-LIKE"/>
    <property type="match status" value="1"/>
</dbReference>
<dbReference type="EMBL" id="JAANIU010005441">
    <property type="protein sequence ID" value="KAG1547590.1"/>
    <property type="molecule type" value="Genomic_DNA"/>
</dbReference>
<reference evidence="4 5" key="1">
    <citation type="journal article" date="2020" name="Microb. Genom.">
        <title>Genetic diversity of clinical and environmental Mucorales isolates obtained from an investigation of mucormycosis cases among solid organ transplant recipients.</title>
        <authorList>
            <person name="Nguyen M.H."/>
            <person name="Kaul D."/>
            <person name="Muto C."/>
            <person name="Cheng S.J."/>
            <person name="Richter R.A."/>
            <person name="Bruno V.M."/>
            <person name="Liu G."/>
            <person name="Beyhan S."/>
            <person name="Sundermann A.J."/>
            <person name="Mounaud S."/>
            <person name="Pasculle A.W."/>
            <person name="Nierman W.C."/>
            <person name="Driscoll E."/>
            <person name="Cumbie R."/>
            <person name="Clancy C.J."/>
            <person name="Dupont C.L."/>
        </authorList>
    </citation>
    <scope>NUCLEOTIDE SEQUENCE [LARGE SCALE GENOMIC DNA]</scope>
    <source>
        <strain evidence="4 5">GL24</strain>
    </source>
</reference>
<dbReference type="InterPro" id="IPR023302">
    <property type="entry name" value="Pept_S9A_N"/>
</dbReference>
<proteinExistence type="inferred from homology"/>
<comment type="caution">
    <text evidence="4">The sequence shown here is derived from an EMBL/GenBank/DDBJ whole genome shotgun (WGS) entry which is preliminary data.</text>
</comment>
<keyword evidence="2" id="KW-0732">Signal</keyword>
<organism evidence="4 5">
    <name type="scientific">Rhizopus delemar</name>
    <dbReference type="NCBI Taxonomy" id="936053"/>
    <lineage>
        <taxon>Eukaryota</taxon>
        <taxon>Fungi</taxon>
        <taxon>Fungi incertae sedis</taxon>
        <taxon>Mucoromycota</taxon>
        <taxon>Mucoromycotina</taxon>
        <taxon>Mucoromycetes</taxon>
        <taxon>Mucorales</taxon>
        <taxon>Mucorineae</taxon>
        <taxon>Rhizopodaceae</taxon>
        <taxon>Rhizopus</taxon>
    </lineage>
</organism>
<protein>
    <recommendedName>
        <fullName evidence="3">Peptidase S9A N-terminal domain-containing protein</fullName>
    </recommendedName>
</protein>
<dbReference type="AlphaFoldDB" id="A0A9P6YG16"/>
<evidence type="ECO:0000259" key="3">
    <source>
        <dbReference type="Pfam" id="PF02897"/>
    </source>
</evidence>